<evidence type="ECO:0000259" key="1">
    <source>
        <dbReference type="PROSITE" id="PS51707"/>
    </source>
</evidence>
<dbReference type="RefSeq" id="WP_158051445.1">
    <property type="nucleotide sequence ID" value="NZ_WBKB01000002.1"/>
</dbReference>
<dbReference type="OrthoDB" id="9777271at2"/>
<feature type="domain" description="CHAD" evidence="2">
    <location>
        <begin position="222"/>
        <end position="506"/>
    </location>
</feature>
<evidence type="ECO:0000313" key="4">
    <source>
        <dbReference type="Proteomes" id="UP000433493"/>
    </source>
</evidence>
<evidence type="ECO:0000259" key="2">
    <source>
        <dbReference type="PROSITE" id="PS51708"/>
    </source>
</evidence>
<protein>
    <submittedName>
        <fullName evidence="3">CYTH and CHAD domain-containing protein</fullName>
    </submittedName>
</protein>
<proteinExistence type="predicted"/>
<evidence type="ECO:0000313" key="3">
    <source>
        <dbReference type="EMBL" id="KAB1643941.1"/>
    </source>
</evidence>
<dbReference type="Gene3D" id="2.40.320.10">
    <property type="entry name" value="Hypothetical Protein Pfu-838710-001"/>
    <property type="match status" value="1"/>
</dbReference>
<dbReference type="PANTHER" id="PTHR39339">
    <property type="entry name" value="SLR1444 PROTEIN"/>
    <property type="match status" value="1"/>
</dbReference>
<dbReference type="AlphaFoldDB" id="A0A7J5BCN2"/>
<dbReference type="InterPro" id="IPR007899">
    <property type="entry name" value="CHAD_dom"/>
</dbReference>
<dbReference type="SMART" id="SM01118">
    <property type="entry name" value="CYTH"/>
    <property type="match status" value="1"/>
</dbReference>
<dbReference type="Gene3D" id="1.40.20.10">
    <property type="entry name" value="CHAD domain"/>
    <property type="match status" value="1"/>
</dbReference>
<dbReference type="InterPro" id="IPR033469">
    <property type="entry name" value="CYTH-like_dom_sf"/>
</dbReference>
<name>A0A7J5BCN2_9MICO</name>
<dbReference type="CDD" id="cd07374">
    <property type="entry name" value="CYTH-like_Pase"/>
    <property type="match status" value="1"/>
</dbReference>
<reference evidence="3 4" key="1">
    <citation type="submission" date="2019-09" db="EMBL/GenBank/DDBJ databases">
        <title>Phylogeny of genus Pseudoclavibacter and closely related genus.</title>
        <authorList>
            <person name="Li Y."/>
        </authorList>
    </citation>
    <scope>NUCLEOTIDE SEQUENCE [LARGE SCALE GENOMIC DNA]</scope>
    <source>
        <strain evidence="3 4">KCTC 13959</strain>
    </source>
</reference>
<gene>
    <name evidence="3" type="ORF">F8O05_03830</name>
</gene>
<dbReference type="InterPro" id="IPR023577">
    <property type="entry name" value="CYTH_domain"/>
</dbReference>
<dbReference type="PROSITE" id="PS51707">
    <property type="entry name" value="CYTH"/>
    <property type="match status" value="1"/>
</dbReference>
<feature type="domain" description="CYTH" evidence="1">
    <location>
        <begin position="20"/>
        <end position="213"/>
    </location>
</feature>
<organism evidence="3 4">
    <name type="scientific">Gulosibacter chungangensis</name>
    <dbReference type="NCBI Taxonomy" id="979746"/>
    <lineage>
        <taxon>Bacteria</taxon>
        <taxon>Bacillati</taxon>
        <taxon>Actinomycetota</taxon>
        <taxon>Actinomycetes</taxon>
        <taxon>Micrococcales</taxon>
        <taxon>Microbacteriaceae</taxon>
        <taxon>Gulosibacter</taxon>
    </lineage>
</organism>
<dbReference type="InterPro" id="IPR038186">
    <property type="entry name" value="CHAD_dom_sf"/>
</dbReference>
<dbReference type="Pfam" id="PF01928">
    <property type="entry name" value="CYTH"/>
    <property type="match status" value="1"/>
</dbReference>
<keyword evidence="4" id="KW-1185">Reference proteome</keyword>
<comment type="caution">
    <text evidence="3">The sequence shown here is derived from an EMBL/GenBank/DDBJ whole genome shotgun (WGS) entry which is preliminary data.</text>
</comment>
<dbReference type="Pfam" id="PF05235">
    <property type="entry name" value="CHAD"/>
    <property type="match status" value="1"/>
</dbReference>
<accession>A0A7J5BCN2</accession>
<sequence length="506" mass="56273">MPDSLAPHRGHRPAEDIDRQLEIERKYSVPNGVTVPDFSALGPTSPERLDILVADYYDTPELTLLDARITLRRRTGGEDAGWHLKTPGVGDQRVEVRMPLKRGRRIPIALREEIATIVGDRPLLPVVRIRTERTTTDLYGEDGSARAEIVSDAVDATVLRDDVSVHESWSEVEVELAPNEPDSTFEDIEVVLRAAGIERSKSASKLGHILRDVPPRTKPDQNAPAIEVAIAALAVHFGRFQSLEGAVAMDAPDAVHQARVSLRRMRSILQVYRKVFDRGDAARLRDELRWAGEKLGGPRDAEVIRDELLELVDSLPSKQLVGPVRERIAAALNLRHDHELGKLQLAMASPRWDAVFAQVTEFIAEAPASSRGRRPAKATLERLAAESVKKTAKRNKAARRHPEDLERWHGVRKSVKAARYSHEVLAELGGKSAERQRVKWKNVAGLFGQVQDSVILEEQLAAFESAARNAKEPLETYELLRGQLLAKRDHALAAARNSLTEALDQQ</sequence>
<dbReference type="Proteomes" id="UP000433493">
    <property type="component" value="Unassembled WGS sequence"/>
</dbReference>
<dbReference type="EMBL" id="WBKB01000002">
    <property type="protein sequence ID" value="KAB1643941.1"/>
    <property type="molecule type" value="Genomic_DNA"/>
</dbReference>
<dbReference type="PANTHER" id="PTHR39339:SF1">
    <property type="entry name" value="CHAD DOMAIN-CONTAINING PROTEIN"/>
    <property type="match status" value="1"/>
</dbReference>
<dbReference type="SUPFAM" id="SSF55154">
    <property type="entry name" value="CYTH-like phosphatases"/>
    <property type="match status" value="1"/>
</dbReference>
<dbReference type="PROSITE" id="PS51708">
    <property type="entry name" value="CHAD"/>
    <property type="match status" value="1"/>
</dbReference>
<dbReference type="SMART" id="SM00880">
    <property type="entry name" value="CHAD"/>
    <property type="match status" value="1"/>
</dbReference>